<dbReference type="AlphaFoldDB" id="A0A4R5W433"/>
<evidence type="ECO:0000256" key="1">
    <source>
        <dbReference type="ARBA" id="ARBA00013258"/>
    </source>
</evidence>
<dbReference type="Proteomes" id="UP000294829">
    <property type="component" value="Unassembled WGS sequence"/>
</dbReference>
<dbReference type="GO" id="GO:0006633">
    <property type="term" value="P:fatty acid biosynthetic process"/>
    <property type="evidence" value="ECO:0007669"/>
    <property type="project" value="TreeGrafter"/>
</dbReference>
<evidence type="ECO:0000259" key="8">
    <source>
        <dbReference type="SMART" id="SM00827"/>
    </source>
</evidence>
<dbReference type="NCBIfam" id="TIGR03131">
    <property type="entry name" value="malonate_mdcH"/>
    <property type="match status" value="1"/>
</dbReference>
<name>A0A4R5W433_9BURK</name>
<dbReference type="InterPro" id="IPR024925">
    <property type="entry name" value="Malonyl_CoA-ACP_transAc"/>
</dbReference>
<reference evidence="9 10" key="1">
    <citation type="submission" date="2019-03" db="EMBL/GenBank/DDBJ databases">
        <title>Sapientia aquatica gen. nov., sp. nov., isolated from a crater lake.</title>
        <authorList>
            <person name="Felfoldi T."/>
            <person name="Szabo A."/>
            <person name="Toth E."/>
            <person name="Schumann P."/>
            <person name="Keki Z."/>
            <person name="Marialigeti K."/>
            <person name="Mathe I."/>
        </authorList>
    </citation>
    <scope>NUCLEOTIDE SEQUENCE [LARGE SCALE GENOMIC DNA]</scope>
    <source>
        <strain evidence="9 10">SA-152</strain>
    </source>
</reference>
<dbReference type="GO" id="GO:0005829">
    <property type="term" value="C:cytosol"/>
    <property type="evidence" value="ECO:0007669"/>
    <property type="project" value="TreeGrafter"/>
</dbReference>
<keyword evidence="3 6" id="KW-0808">Transferase</keyword>
<dbReference type="OrthoDB" id="9808564at2"/>
<dbReference type="EC" id="2.3.1.39" evidence="1 6"/>
<dbReference type="InterPro" id="IPR016035">
    <property type="entry name" value="Acyl_Trfase/lysoPLipase"/>
</dbReference>
<proteinExistence type="inferred from homology"/>
<dbReference type="SUPFAM" id="SSF55048">
    <property type="entry name" value="Probable ACP-binding domain of malonyl-CoA ACP transacylase"/>
    <property type="match status" value="1"/>
</dbReference>
<dbReference type="Gene3D" id="3.40.366.10">
    <property type="entry name" value="Malonyl-Coenzyme A Acyl Carrier Protein, domain 2"/>
    <property type="match status" value="1"/>
</dbReference>
<gene>
    <name evidence="9" type="primary">mdcH</name>
    <name evidence="9" type="ORF">E2I14_07220</name>
</gene>
<feature type="active site" evidence="7">
    <location>
        <position position="86"/>
    </location>
</feature>
<protein>
    <recommendedName>
        <fullName evidence="2 6">Malonyl CoA-acyl carrier protein transacylase</fullName>
        <ecNumber evidence="1 6">2.3.1.39</ecNumber>
    </recommendedName>
</protein>
<sequence>MSLLFMFPGQGAQRAGMLHSLPNSPEVAQTIEQASVVLGTNCLSLDTATSLESTIAVQLCLLIAGVAMARHFAVNNVVPSMVAGLSIGAYPAAVTAGVLNFADAVRMVKRRAELMDQAYPQGFGMTAINGLDRFELGAIIDTIHSSNSPVYLANLNAAKQLVIAGSESAMQQVAQQALRQGATKTIRLAVTVPSHCPLFDDAALQLQRTFDDVEFSAPRIAYLSSNAARALFNPLHIKLDLTSNMAKQVHWADTLRLAWERGARLAIEMPSGTVLSKLASAQWTEGVALACDNSRLDTLFALAQREQSH</sequence>
<dbReference type="InterPro" id="IPR014043">
    <property type="entry name" value="Acyl_transferase_dom"/>
</dbReference>
<comment type="caution">
    <text evidence="9">The sequence shown here is derived from an EMBL/GenBank/DDBJ whole genome shotgun (WGS) entry which is preliminary data.</text>
</comment>
<evidence type="ECO:0000256" key="6">
    <source>
        <dbReference type="PIRNR" id="PIRNR000446"/>
    </source>
</evidence>
<dbReference type="GO" id="GO:0004314">
    <property type="term" value="F:[acyl-carrier-protein] S-malonyltransferase activity"/>
    <property type="evidence" value="ECO:0007669"/>
    <property type="project" value="UniProtKB-EC"/>
</dbReference>
<evidence type="ECO:0000313" key="9">
    <source>
        <dbReference type="EMBL" id="TDK67533.1"/>
    </source>
</evidence>
<comment type="catalytic activity">
    <reaction evidence="5 6">
        <text>holo-[ACP] + malonyl-CoA = malonyl-[ACP] + CoA</text>
        <dbReference type="Rhea" id="RHEA:41792"/>
        <dbReference type="Rhea" id="RHEA-COMP:9623"/>
        <dbReference type="Rhea" id="RHEA-COMP:9685"/>
        <dbReference type="ChEBI" id="CHEBI:57287"/>
        <dbReference type="ChEBI" id="CHEBI:57384"/>
        <dbReference type="ChEBI" id="CHEBI:64479"/>
        <dbReference type="ChEBI" id="CHEBI:78449"/>
        <dbReference type="EC" id="2.3.1.39"/>
    </reaction>
</comment>
<dbReference type="PANTHER" id="PTHR42681">
    <property type="entry name" value="MALONYL-COA-ACYL CARRIER PROTEIN TRANSACYLASE, MITOCHONDRIAL"/>
    <property type="match status" value="1"/>
</dbReference>
<dbReference type="PANTHER" id="PTHR42681:SF1">
    <property type="entry name" value="MALONYL-COA-ACYL CARRIER PROTEIN TRANSACYLASE, MITOCHONDRIAL"/>
    <property type="match status" value="1"/>
</dbReference>
<feature type="active site" evidence="7">
    <location>
        <position position="195"/>
    </location>
</feature>
<dbReference type="Gene3D" id="3.30.70.250">
    <property type="entry name" value="Malonyl-CoA ACP transacylase, ACP-binding"/>
    <property type="match status" value="1"/>
</dbReference>
<dbReference type="PIRSF" id="PIRSF000446">
    <property type="entry name" value="Mct"/>
    <property type="match status" value="1"/>
</dbReference>
<evidence type="ECO:0000256" key="4">
    <source>
        <dbReference type="ARBA" id="ARBA00023315"/>
    </source>
</evidence>
<evidence type="ECO:0000256" key="7">
    <source>
        <dbReference type="PIRSR" id="PIRSR000446-1"/>
    </source>
</evidence>
<evidence type="ECO:0000313" key="10">
    <source>
        <dbReference type="Proteomes" id="UP000294829"/>
    </source>
</evidence>
<keyword evidence="4 6" id="KW-0012">Acyltransferase</keyword>
<dbReference type="InterPro" id="IPR001227">
    <property type="entry name" value="Ac_transferase_dom_sf"/>
</dbReference>
<dbReference type="SMART" id="SM00827">
    <property type="entry name" value="PKS_AT"/>
    <property type="match status" value="1"/>
</dbReference>
<dbReference type="SUPFAM" id="SSF52151">
    <property type="entry name" value="FabD/lysophospholipase-like"/>
    <property type="match status" value="1"/>
</dbReference>
<feature type="domain" description="Malonyl-CoA:ACP transacylase (MAT)" evidence="8">
    <location>
        <begin position="6"/>
        <end position="307"/>
    </location>
</feature>
<dbReference type="EMBL" id="SMYL01000002">
    <property type="protein sequence ID" value="TDK67533.1"/>
    <property type="molecule type" value="Genomic_DNA"/>
</dbReference>
<evidence type="ECO:0000256" key="2">
    <source>
        <dbReference type="ARBA" id="ARBA00018953"/>
    </source>
</evidence>
<evidence type="ECO:0000256" key="3">
    <source>
        <dbReference type="ARBA" id="ARBA00022679"/>
    </source>
</evidence>
<dbReference type="InterPro" id="IPR050858">
    <property type="entry name" value="Mal-CoA-ACP_Trans/PKS_FabD"/>
</dbReference>
<evidence type="ECO:0000256" key="5">
    <source>
        <dbReference type="ARBA" id="ARBA00048462"/>
    </source>
</evidence>
<dbReference type="RefSeq" id="WP_133326877.1">
    <property type="nucleotide sequence ID" value="NZ_SMYL01000002.1"/>
</dbReference>
<comment type="similarity">
    <text evidence="6">Belongs to the fabD family.</text>
</comment>
<accession>A0A4R5W433</accession>
<dbReference type="Pfam" id="PF00698">
    <property type="entry name" value="Acyl_transf_1"/>
    <property type="match status" value="1"/>
</dbReference>
<dbReference type="InterPro" id="IPR017554">
    <property type="entry name" value="Malonate_deCOase_MdcHsu"/>
</dbReference>
<dbReference type="InterPro" id="IPR016036">
    <property type="entry name" value="Malonyl_transacylase_ACP-bd"/>
</dbReference>
<organism evidence="9 10">
    <name type="scientific">Sapientia aquatica</name>
    <dbReference type="NCBI Taxonomy" id="1549640"/>
    <lineage>
        <taxon>Bacteria</taxon>
        <taxon>Pseudomonadati</taxon>
        <taxon>Pseudomonadota</taxon>
        <taxon>Betaproteobacteria</taxon>
        <taxon>Burkholderiales</taxon>
        <taxon>Oxalobacteraceae</taxon>
        <taxon>Sapientia</taxon>
    </lineage>
</organism>
<keyword evidence="10" id="KW-1185">Reference proteome</keyword>